<accession>A0A6A4RU99</accession>
<evidence type="ECO:0000313" key="2">
    <source>
        <dbReference type="EMBL" id="KAF0022134.1"/>
    </source>
</evidence>
<comment type="caution">
    <text evidence="2">The sequence shown here is derived from an EMBL/GenBank/DDBJ whole genome shotgun (WGS) entry which is preliminary data.</text>
</comment>
<reference evidence="2 3" key="1">
    <citation type="submission" date="2019-06" db="EMBL/GenBank/DDBJ databases">
        <title>Draft genomes of female and male turbot (Scophthalmus maximus).</title>
        <authorList>
            <person name="Xu H."/>
            <person name="Xu X.-W."/>
            <person name="Shao C."/>
            <person name="Chen S."/>
        </authorList>
    </citation>
    <scope>NUCLEOTIDE SEQUENCE [LARGE SCALE GENOMIC DNA]</scope>
    <source>
        <strain evidence="2">Ysfricsl-2016a</strain>
        <tissue evidence="2">Blood</tissue>
    </source>
</reference>
<dbReference type="AlphaFoldDB" id="A0A6A4RU99"/>
<dbReference type="EMBL" id="VEVO01000092">
    <property type="protein sequence ID" value="KAF0022134.1"/>
    <property type="molecule type" value="Genomic_DNA"/>
</dbReference>
<gene>
    <name evidence="2" type="ORF">F2P81_025613</name>
</gene>
<sequence length="106" mass="11360">MTGSLSMTGRVLATTLTTGPRQRSNRKPLNFELEDTASLTVTQQLQTRAVAAGRHITEAEGRSSGKSCLHQQTTPVCLTATKTTITTINGTQAAPEPHSTTCRYTL</sequence>
<feature type="region of interest" description="Disordered" evidence="1">
    <location>
        <begin position="1"/>
        <end position="26"/>
    </location>
</feature>
<dbReference type="Proteomes" id="UP000438429">
    <property type="component" value="Unassembled WGS sequence"/>
</dbReference>
<name>A0A6A4RU99_SCOMX</name>
<evidence type="ECO:0000256" key="1">
    <source>
        <dbReference type="SAM" id="MobiDB-lite"/>
    </source>
</evidence>
<evidence type="ECO:0000313" key="3">
    <source>
        <dbReference type="Proteomes" id="UP000438429"/>
    </source>
</evidence>
<protein>
    <submittedName>
        <fullName evidence="2">Uncharacterized protein</fullName>
    </submittedName>
</protein>
<proteinExistence type="predicted"/>
<organism evidence="2 3">
    <name type="scientific">Scophthalmus maximus</name>
    <name type="common">Turbot</name>
    <name type="synonym">Psetta maxima</name>
    <dbReference type="NCBI Taxonomy" id="52904"/>
    <lineage>
        <taxon>Eukaryota</taxon>
        <taxon>Metazoa</taxon>
        <taxon>Chordata</taxon>
        <taxon>Craniata</taxon>
        <taxon>Vertebrata</taxon>
        <taxon>Euteleostomi</taxon>
        <taxon>Actinopterygii</taxon>
        <taxon>Neopterygii</taxon>
        <taxon>Teleostei</taxon>
        <taxon>Neoteleostei</taxon>
        <taxon>Acanthomorphata</taxon>
        <taxon>Carangaria</taxon>
        <taxon>Pleuronectiformes</taxon>
        <taxon>Pleuronectoidei</taxon>
        <taxon>Scophthalmidae</taxon>
        <taxon>Scophthalmus</taxon>
    </lineage>
</organism>